<evidence type="ECO:0000259" key="3">
    <source>
        <dbReference type="PROSITE" id="PS50110"/>
    </source>
</evidence>
<proteinExistence type="predicted"/>
<evidence type="ECO:0000313" key="4">
    <source>
        <dbReference type="EMBL" id="MBB3117978.1"/>
    </source>
</evidence>
<keyword evidence="1 2" id="KW-0597">Phosphoprotein</keyword>
<organism evidence="4 5">
    <name type="scientific">Pseudoduganella violacea</name>
    <dbReference type="NCBI Taxonomy" id="1715466"/>
    <lineage>
        <taxon>Bacteria</taxon>
        <taxon>Pseudomonadati</taxon>
        <taxon>Pseudomonadota</taxon>
        <taxon>Betaproteobacteria</taxon>
        <taxon>Burkholderiales</taxon>
        <taxon>Oxalobacteraceae</taxon>
        <taxon>Telluria group</taxon>
        <taxon>Pseudoduganella</taxon>
    </lineage>
</organism>
<feature type="modified residue" description="4-aspartylphosphate" evidence="2">
    <location>
        <position position="53"/>
    </location>
</feature>
<dbReference type="GO" id="GO:0000160">
    <property type="term" value="P:phosphorelay signal transduction system"/>
    <property type="evidence" value="ECO:0007669"/>
    <property type="project" value="InterPro"/>
</dbReference>
<dbReference type="PROSITE" id="PS50110">
    <property type="entry name" value="RESPONSE_REGULATORY"/>
    <property type="match status" value="1"/>
</dbReference>
<evidence type="ECO:0000313" key="5">
    <source>
        <dbReference type="Proteomes" id="UP000541535"/>
    </source>
</evidence>
<comment type="caution">
    <text evidence="4">The sequence shown here is derived from an EMBL/GenBank/DDBJ whole genome shotgun (WGS) entry which is preliminary data.</text>
</comment>
<dbReference type="AlphaFoldDB" id="A0A7W5B7R0"/>
<dbReference type="InterPro" id="IPR050595">
    <property type="entry name" value="Bact_response_regulator"/>
</dbReference>
<dbReference type="SUPFAM" id="SSF52172">
    <property type="entry name" value="CheY-like"/>
    <property type="match status" value="2"/>
</dbReference>
<dbReference type="PANTHER" id="PTHR44591">
    <property type="entry name" value="STRESS RESPONSE REGULATOR PROTEIN 1"/>
    <property type="match status" value="1"/>
</dbReference>
<evidence type="ECO:0000256" key="1">
    <source>
        <dbReference type="ARBA" id="ARBA00022553"/>
    </source>
</evidence>
<dbReference type="Pfam" id="PF00072">
    <property type="entry name" value="Response_reg"/>
    <property type="match status" value="1"/>
</dbReference>
<feature type="domain" description="Response regulatory" evidence="3">
    <location>
        <begin position="4"/>
        <end position="120"/>
    </location>
</feature>
<evidence type="ECO:0000256" key="2">
    <source>
        <dbReference type="PROSITE-ProRule" id="PRU00169"/>
    </source>
</evidence>
<keyword evidence="5" id="KW-1185">Reference proteome</keyword>
<name>A0A7W5B7R0_9BURK</name>
<dbReference type="RefSeq" id="WP_183439901.1">
    <property type="nucleotide sequence ID" value="NZ_JACHXD010000002.1"/>
</dbReference>
<gene>
    <name evidence="4" type="ORF">FHS03_001004</name>
</gene>
<dbReference type="Gene3D" id="3.40.50.2300">
    <property type="match status" value="1"/>
</dbReference>
<dbReference type="EMBL" id="JACHXD010000002">
    <property type="protein sequence ID" value="MBB3117978.1"/>
    <property type="molecule type" value="Genomic_DNA"/>
</dbReference>
<protein>
    <submittedName>
        <fullName evidence="4">CheY-like chemotaxis protein</fullName>
    </submittedName>
</protein>
<dbReference type="PANTHER" id="PTHR44591:SF23">
    <property type="entry name" value="CHEY SUBFAMILY"/>
    <property type="match status" value="1"/>
</dbReference>
<sequence length="277" mass="28924">MAARVLIIEDNQANMDLLVYLLDAVGHQPLSAFDGEEGVALAQSERPDLIVCDLHLPKLDGYGVLQALRGQPATRGIPVVAASALPVNDNGAALRRAGFTGCVPKSLEPDVLVPALEAYLPPALRIGRLPAGHEENVAAPAAPTSDHAAIHILLLDAAPEYAGLSRSLLSHFGYRLTVVSEAAQIAACTVEHFDLLLCDIGLPDAGRQALVAQALRSFAQLPAILIQPDDAAPPAGRIPPPRLLSHPLEPAQLAAAIDAQLTAAQSDASDMMDISSS</sequence>
<accession>A0A7W5B7R0</accession>
<dbReference type="InterPro" id="IPR011006">
    <property type="entry name" value="CheY-like_superfamily"/>
</dbReference>
<reference evidence="4 5" key="1">
    <citation type="submission" date="2020-08" db="EMBL/GenBank/DDBJ databases">
        <title>Genomic Encyclopedia of Type Strains, Phase III (KMG-III): the genomes of soil and plant-associated and newly described type strains.</title>
        <authorList>
            <person name="Whitman W."/>
        </authorList>
    </citation>
    <scope>NUCLEOTIDE SEQUENCE [LARGE SCALE GENOMIC DNA]</scope>
    <source>
        <strain evidence="4 5">CECT 8897</strain>
    </source>
</reference>
<dbReference type="InterPro" id="IPR001789">
    <property type="entry name" value="Sig_transdc_resp-reg_receiver"/>
</dbReference>
<dbReference type="Proteomes" id="UP000541535">
    <property type="component" value="Unassembled WGS sequence"/>
</dbReference>
<dbReference type="SMART" id="SM00448">
    <property type="entry name" value="REC"/>
    <property type="match status" value="2"/>
</dbReference>